<feature type="region of interest" description="Disordered" evidence="1">
    <location>
        <begin position="1"/>
        <end position="48"/>
    </location>
</feature>
<dbReference type="Proteomes" id="UP000282656">
    <property type="component" value="Unassembled WGS sequence"/>
</dbReference>
<feature type="compositionally biased region" description="Polar residues" evidence="1">
    <location>
        <begin position="1"/>
        <end position="16"/>
    </location>
</feature>
<evidence type="ECO:0000256" key="1">
    <source>
        <dbReference type="SAM" id="MobiDB-lite"/>
    </source>
</evidence>
<feature type="non-terminal residue" evidence="2">
    <location>
        <position position="1"/>
    </location>
</feature>
<dbReference type="AlphaFoldDB" id="A0A3A8Q1R3"/>
<organism evidence="2 3">
    <name type="scientific">Corallococcus interemptor</name>
    <dbReference type="NCBI Taxonomy" id="2316720"/>
    <lineage>
        <taxon>Bacteria</taxon>
        <taxon>Pseudomonadati</taxon>
        <taxon>Myxococcota</taxon>
        <taxon>Myxococcia</taxon>
        <taxon>Myxococcales</taxon>
        <taxon>Cystobacterineae</taxon>
        <taxon>Myxococcaceae</taxon>
        <taxon>Corallococcus</taxon>
    </lineage>
</organism>
<reference evidence="3" key="1">
    <citation type="submission" date="2018-09" db="EMBL/GenBank/DDBJ databases">
        <authorList>
            <person name="Livingstone P.G."/>
            <person name="Whitworth D.E."/>
        </authorList>
    </citation>
    <scope>NUCLEOTIDE SEQUENCE [LARGE SCALE GENOMIC DNA]</scope>
    <source>
        <strain evidence="3">AB047A</strain>
    </source>
</reference>
<dbReference type="EMBL" id="RAWM01000183">
    <property type="protein sequence ID" value="RKH58782.1"/>
    <property type="molecule type" value="Genomic_DNA"/>
</dbReference>
<gene>
    <name evidence="2" type="ORF">D7X96_36445</name>
</gene>
<protein>
    <submittedName>
        <fullName evidence="2">Uncharacterized protein</fullName>
    </submittedName>
</protein>
<keyword evidence="3" id="KW-1185">Reference proteome</keyword>
<evidence type="ECO:0000313" key="3">
    <source>
        <dbReference type="Proteomes" id="UP000282656"/>
    </source>
</evidence>
<accession>A0A3A8Q1R3</accession>
<evidence type="ECO:0000313" key="2">
    <source>
        <dbReference type="EMBL" id="RKH58782.1"/>
    </source>
</evidence>
<comment type="caution">
    <text evidence="2">The sequence shown here is derived from an EMBL/GenBank/DDBJ whole genome shotgun (WGS) entry which is preliminary data.</text>
</comment>
<sequence length="154" mass="14299">GATTKPTTPGSASKPNTPDLPGSVSKPNTPGLPGGANSPASKLDKLSNPLSALKQDGFDMGGIGGKAAELGKLLEGAANVLSSIAQLVQGITQGVQGVADGVAGAAGAVGGAVGAVGGAVGAVGGAAGNVLSLVQGQGLPQDPTAGMAQAPTLE</sequence>
<name>A0A3A8Q1R3_9BACT</name>
<proteinExistence type="predicted"/>